<gene>
    <name evidence="2" type="ORF">LRS1606.82</name>
</gene>
<feature type="compositionally biased region" description="Polar residues" evidence="1">
    <location>
        <begin position="79"/>
        <end position="89"/>
    </location>
</feature>
<sequence>MRFRRRRTEPPWTRRRLCSDDPWRRRHRTGNGRCGAASRPRGCSPRLTRDGAVGIGQRGASGVTHSRRTRRAWRPLGPTPTSNSTAWPSWKTGTLLHSMSVCSTNRSAPPSSGAMKPKPLSPLNHLIIPRATATTPFLDTPEVDA</sequence>
<proteinExistence type="predicted"/>
<protein>
    <submittedName>
        <fullName evidence="2">Uncharacterized protein</fullName>
    </submittedName>
</protein>
<organism evidence="2">
    <name type="scientific">Rhodococcus sp. NS1</name>
    <dbReference type="NCBI Taxonomy" id="402236"/>
    <lineage>
        <taxon>Bacteria</taxon>
        <taxon>Bacillati</taxon>
        <taxon>Actinomycetota</taxon>
        <taxon>Actinomycetes</taxon>
        <taxon>Mycobacteriales</taxon>
        <taxon>Nocardiaceae</taxon>
        <taxon>Rhodococcus</taxon>
    </lineage>
</organism>
<name>A0A097SPS3_9NOCA</name>
<keyword evidence="2" id="KW-0614">Plasmid</keyword>
<geneLocation type="plasmid" evidence="2">
    <name>pNSL1</name>
</geneLocation>
<dbReference type="AlphaFoldDB" id="A0A097SPS3"/>
<dbReference type="EMBL" id="KJ605395">
    <property type="protein sequence ID" value="AIU93516.1"/>
    <property type="molecule type" value="Genomic_DNA"/>
</dbReference>
<evidence type="ECO:0000313" key="2">
    <source>
        <dbReference type="EMBL" id="AIU93516.1"/>
    </source>
</evidence>
<accession>A0A097SPS3</accession>
<feature type="region of interest" description="Disordered" evidence="1">
    <location>
        <begin position="22"/>
        <end position="89"/>
    </location>
</feature>
<evidence type="ECO:0000256" key="1">
    <source>
        <dbReference type="SAM" id="MobiDB-lite"/>
    </source>
</evidence>
<reference evidence="2" key="1">
    <citation type="submission" date="2014-03" db="EMBL/GenBank/DDBJ databases">
        <authorList>
            <person name="Zhang G."/>
            <person name="Zhu L."/>
            <person name="Fang P."/>
        </authorList>
    </citation>
    <scope>NUCLEOTIDE SEQUENCE</scope>
    <source>
        <strain evidence="2">NS1</strain>
        <plasmid evidence="2">pNSL1</plasmid>
    </source>
</reference>